<dbReference type="AlphaFoldDB" id="A0A6I6D1E4"/>
<accession>A0A6I6D1E4</accession>
<evidence type="ECO:0000256" key="11">
    <source>
        <dbReference type="ARBA" id="ARBA00023163"/>
    </source>
</evidence>
<dbReference type="EMBL" id="CP046415">
    <property type="protein sequence ID" value="QGT77947.1"/>
    <property type="molecule type" value="Genomic_DNA"/>
</dbReference>
<dbReference type="Gene3D" id="1.10.10.10">
    <property type="entry name" value="Winged helix-like DNA-binding domain superfamily/Winged helix DNA-binding domain"/>
    <property type="match status" value="1"/>
</dbReference>
<dbReference type="GO" id="GO:1900705">
    <property type="term" value="P:negative regulation of siderophore biosynthetic process"/>
    <property type="evidence" value="ECO:0007669"/>
    <property type="project" value="TreeGrafter"/>
</dbReference>
<dbReference type="GO" id="GO:0008270">
    <property type="term" value="F:zinc ion binding"/>
    <property type="evidence" value="ECO:0007669"/>
    <property type="project" value="TreeGrafter"/>
</dbReference>
<dbReference type="PANTHER" id="PTHR33202">
    <property type="entry name" value="ZINC UPTAKE REGULATION PROTEIN"/>
    <property type="match status" value="1"/>
</dbReference>
<dbReference type="PANTHER" id="PTHR33202:SF2">
    <property type="entry name" value="FERRIC UPTAKE REGULATION PROTEIN"/>
    <property type="match status" value="1"/>
</dbReference>
<comment type="subunit">
    <text evidence="3 14">Homodimer.</text>
</comment>
<sequence length="163" mass="18615">MRIALRSGRHLRLQSRKHTQSRAEVLDSSELKKAGLKVTLPRVKILEIIEANPDWHMSAEDVYKELLARGEEIGLATVYRVLTQFETADILKRHQFEGGKAVFELISKGDHDHLVCVKTGQVEEFHDPIIQERIAMIADEFDFDLTDYSLVIYGISRKATGKK</sequence>
<evidence type="ECO:0000313" key="16">
    <source>
        <dbReference type="Proteomes" id="UP000427716"/>
    </source>
</evidence>
<evidence type="ECO:0000256" key="4">
    <source>
        <dbReference type="ARBA" id="ARBA00020910"/>
    </source>
</evidence>
<evidence type="ECO:0000256" key="9">
    <source>
        <dbReference type="ARBA" id="ARBA00023015"/>
    </source>
</evidence>
<feature type="binding site" evidence="12">
    <location>
        <position position="116"/>
    </location>
    <ligand>
        <name>Zn(2+)</name>
        <dbReference type="ChEBI" id="CHEBI:29105"/>
    </ligand>
</feature>
<dbReference type="InterPro" id="IPR036388">
    <property type="entry name" value="WH-like_DNA-bd_sf"/>
</dbReference>
<keyword evidence="7 12" id="KW-0479">Metal-binding</keyword>
<keyword evidence="10 14" id="KW-0238">DNA-binding</keyword>
<evidence type="ECO:0000256" key="1">
    <source>
        <dbReference type="ARBA" id="ARBA00004496"/>
    </source>
</evidence>
<evidence type="ECO:0000313" key="15">
    <source>
        <dbReference type="EMBL" id="QGT77947.1"/>
    </source>
</evidence>
<dbReference type="GO" id="GO:0003700">
    <property type="term" value="F:DNA-binding transcription factor activity"/>
    <property type="evidence" value="ECO:0007669"/>
    <property type="project" value="UniProtKB-UniRule"/>
</dbReference>
<dbReference type="GO" id="GO:0005829">
    <property type="term" value="C:cytosol"/>
    <property type="evidence" value="ECO:0007669"/>
    <property type="project" value="TreeGrafter"/>
</dbReference>
<dbReference type="FunFam" id="1.10.10.10:FF:000007">
    <property type="entry name" value="Ferric uptake regulation protein"/>
    <property type="match status" value="1"/>
</dbReference>
<comment type="subcellular location">
    <subcellularLocation>
        <location evidence="1 14">Cytoplasm</location>
    </subcellularLocation>
</comment>
<dbReference type="GO" id="GO:0000976">
    <property type="term" value="F:transcription cis-regulatory region binding"/>
    <property type="evidence" value="ECO:0007669"/>
    <property type="project" value="TreeGrafter"/>
</dbReference>
<comment type="cofactor">
    <cofactor evidence="13">
        <name>Mn(2+)</name>
        <dbReference type="ChEBI" id="CHEBI:29035"/>
    </cofactor>
    <cofactor evidence="13">
        <name>Fe(2+)</name>
        <dbReference type="ChEBI" id="CHEBI:29033"/>
    </cofactor>
    <text evidence="13">Binds 1 Mn(2+) or Fe(2+) ion per subunit.</text>
</comment>
<evidence type="ECO:0000256" key="14">
    <source>
        <dbReference type="RuleBase" id="RU364037"/>
    </source>
</evidence>
<keyword evidence="8 12" id="KW-0862">Zinc</keyword>
<evidence type="ECO:0000256" key="7">
    <source>
        <dbReference type="ARBA" id="ARBA00022723"/>
    </source>
</evidence>
<evidence type="ECO:0000256" key="8">
    <source>
        <dbReference type="ARBA" id="ARBA00022833"/>
    </source>
</evidence>
<protein>
    <recommendedName>
        <fullName evidence="4 14">Ferric uptake regulation protein</fullName>
    </recommendedName>
</protein>
<evidence type="ECO:0000256" key="12">
    <source>
        <dbReference type="PIRSR" id="PIRSR602481-1"/>
    </source>
</evidence>
<dbReference type="KEGG" id="ghl:GM160_03010"/>
<comment type="similarity">
    <text evidence="2 14">Belongs to the Fur family.</text>
</comment>
<dbReference type="GO" id="GO:0045892">
    <property type="term" value="P:negative regulation of DNA-templated transcription"/>
    <property type="evidence" value="ECO:0007669"/>
    <property type="project" value="TreeGrafter"/>
</dbReference>
<comment type="cofactor">
    <cofactor evidence="12">
        <name>Zn(2+)</name>
        <dbReference type="ChEBI" id="CHEBI:29105"/>
    </cofactor>
    <text evidence="12">Binds 1 zinc ion per subunit.</text>
</comment>
<dbReference type="InterPro" id="IPR043135">
    <property type="entry name" value="Fur_C"/>
</dbReference>
<evidence type="ECO:0000256" key="10">
    <source>
        <dbReference type="ARBA" id="ARBA00023125"/>
    </source>
</evidence>
<keyword evidence="11 14" id="KW-0804">Transcription</keyword>
<keyword evidence="6 14" id="KW-0678">Repressor</keyword>
<evidence type="ECO:0000256" key="5">
    <source>
        <dbReference type="ARBA" id="ARBA00022490"/>
    </source>
</evidence>
<dbReference type="InterPro" id="IPR002481">
    <property type="entry name" value="FUR"/>
</dbReference>
<dbReference type="InterPro" id="IPR036390">
    <property type="entry name" value="WH_DNA-bd_sf"/>
</dbReference>
<keyword evidence="5 14" id="KW-0963">Cytoplasm</keyword>
<evidence type="ECO:0000256" key="6">
    <source>
        <dbReference type="ARBA" id="ARBA00022491"/>
    </source>
</evidence>
<evidence type="ECO:0000256" key="2">
    <source>
        <dbReference type="ARBA" id="ARBA00007957"/>
    </source>
</evidence>
<proteinExistence type="inferred from homology"/>
<keyword evidence="13 14" id="KW-0408">Iron</keyword>
<dbReference type="SUPFAM" id="SSF46785">
    <property type="entry name" value="Winged helix' DNA-binding domain"/>
    <property type="match status" value="1"/>
</dbReference>
<dbReference type="Pfam" id="PF01475">
    <property type="entry name" value="FUR"/>
    <property type="match status" value="1"/>
</dbReference>
<feature type="binding site" evidence="13">
    <location>
        <position position="112"/>
    </location>
    <ligand>
        <name>Fe cation</name>
        <dbReference type="ChEBI" id="CHEBI:24875"/>
    </ligand>
</feature>
<keyword evidence="16" id="KW-1185">Reference proteome</keyword>
<dbReference type="Proteomes" id="UP000427716">
    <property type="component" value="Chromosome"/>
</dbReference>
<evidence type="ECO:0000256" key="13">
    <source>
        <dbReference type="PIRSR" id="PIRSR602481-2"/>
    </source>
</evidence>
<name>A0A6I6D1E4_9GAMM</name>
<organism evidence="15 16">
    <name type="scientific">Guyparkeria halophila</name>
    <dbReference type="NCBI Taxonomy" id="47960"/>
    <lineage>
        <taxon>Bacteria</taxon>
        <taxon>Pseudomonadati</taxon>
        <taxon>Pseudomonadota</taxon>
        <taxon>Gammaproteobacteria</taxon>
        <taxon>Chromatiales</taxon>
        <taxon>Thioalkalibacteraceae</taxon>
        <taxon>Guyparkeria</taxon>
    </lineage>
</organism>
<dbReference type="CDD" id="cd07153">
    <property type="entry name" value="Fur_like"/>
    <property type="match status" value="1"/>
</dbReference>
<dbReference type="NCBIfam" id="NF006999">
    <property type="entry name" value="PRK09462.1"/>
    <property type="match status" value="1"/>
</dbReference>
<dbReference type="Gene3D" id="3.30.1490.190">
    <property type="match status" value="1"/>
</dbReference>
<evidence type="ECO:0000256" key="3">
    <source>
        <dbReference type="ARBA" id="ARBA00011738"/>
    </source>
</evidence>
<reference evidence="15 16" key="1">
    <citation type="submission" date="2019-11" db="EMBL/GenBank/DDBJ databases">
        <authorList>
            <person name="Zhang J."/>
            <person name="Sun C."/>
        </authorList>
    </citation>
    <scope>NUCLEOTIDE SEQUENCE [LARGE SCALE GENOMIC DNA]</scope>
    <source>
        <strain evidence="16">sp2</strain>
    </source>
</reference>
<gene>
    <name evidence="14 15" type="primary">fur</name>
    <name evidence="15" type="ORF">GM160_03010</name>
</gene>
<keyword evidence="9 14" id="KW-0805">Transcription regulation</keyword>